<dbReference type="OrthoDB" id="10308622at2759"/>
<keyword evidence="2" id="KW-1185">Reference proteome</keyword>
<sequence length="201" mass="23466">MNTFKPELLNYRLSENCVGIKVTNSNCEEIKSNESYLPKTPLIPLGKFKGKYDTRKFRCYKKLCHQSNFKNCQHCKYLPYTSSPLKNRDYYCENIEIREPELNSYQREKLQSDAYSIESNLVCLLNGVMDDYVADQKDQTSSLILKSENVFLDYYSIHFPSILKYASTQQIEGANVDKALKHLFKITNRIRSLALISSLRR</sequence>
<reference evidence="1 2" key="1">
    <citation type="submission" date="2015-11" db="EMBL/GenBank/DDBJ databases">
        <title>The genome of Debaryomyces fabryi.</title>
        <authorList>
            <person name="Tafer H."/>
            <person name="Lopandic K."/>
        </authorList>
    </citation>
    <scope>NUCLEOTIDE SEQUENCE [LARGE SCALE GENOMIC DNA]</scope>
    <source>
        <strain evidence="1 2">CBS 789</strain>
    </source>
</reference>
<evidence type="ECO:0000313" key="2">
    <source>
        <dbReference type="Proteomes" id="UP000054251"/>
    </source>
</evidence>
<dbReference type="Proteomes" id="UP000054251">
    <property type="component" value="Unassembled WGS sequence"/>
</dbReference>
<accession>A0A0V1PXT9</accession>
<evidence type="ECO:0000313" key="1">
    <source>
        <dbReference type="EMBL" id="KSA01080.1"/>
    </source>
</evidence>
<comment type="caution">
    <text evidence="1">The sequence shown here is derived from an EMBL/GenBank/DDBJ whole genome shotgun (WGS) entry which is preliminary data.</text>
</comment>
<gene>
    <name evidence="1" type="ORF">AC631_03148</name>
</gene>
<dbReference type="EMBL" id="LMYN01000064">
    <property type="protein sequence ID" value="KSA01080.1"/>
    <property type="molecule type" value="Genomic_DNA"/>
</dbReference>
<proteinExistence type="predicted"/>
<name>A0A0V1PXT9_9ASCO</name>
<dbReference type="RefSeq" id="XP_015467182.1">
    <property type="nucleotide sequence ID" value="XM_015611977.1"/>
</dbReference>
<dbReference type="GeneID" id="26840157"/>
<protein>
    <submittedName>
        <fullName evidence="1">Uncharacterized protein</fullName>
    </submittedName>
</protein>
<organism evidence="1 2">
    <name type="scientific">Debaryomyces fabryi</name>
    <dbReference type="NCBI Taxonomy" id="58627"/>
    <lineage>
        <taxon>Eukaryota</taxon>
        <taxon>Fungi</taxon>
        <taxon>Dikarya</taxon>
        <taxon>Ascomycota</taxon>
        <taxon>Saccharomycotina</taxon>
        <taxon>Pichiomycetes</taxon>
        <taxon>Debaryomycetaceae</taxon>
        <taxon>Debaryomyces</taxon>
    </lineage>
</organism>
<dbReference type="AlphaFoldDB" id="A0A0V1PXT9"/>